<accession>A0A0F8YS05</accession>
<proteinExistence type="predicted"/>
<comment type="caution">
    <text evidence="1">The sequence shown here is derived from an EMBL/GenBank/DDBJ whole genome shotgun (WGS) entry which is preliminary data.</text>
</comment>
<name>A0A0F8YS05_9ZZZZ</name>
<sequence>MSAIDSYSVCCPIVAEVERLCLEIRRLYREHVQRVKCHATLTLLDTFSDDEIREHRRMIDETWFTEACEVTQCELEAWSD</sequence>
<protein>
    <submittedName>
        <fullName evidence="1">Uncharacterized protein</fullName>
    </submittedName>
</protein>
<organism evidence="1">
    <name type="scientific">marine sediment metagenome</name>
    <dbReference type="NCBI Taxonomy" id="412755"/>
    <lineage>
        <taxon>unclassified sequences</taxon>
        <taxon>metagenomes</taxon>
        <taxon>ecological metagenomes</taxon>
    </lineage>
</organism>
<evidence type="ECO:0000313" key="1">
    <source>
        <dbReference type="EMBL" id="KKK50806.1"/>
    </source>
</evidence>
<reference evidence="1" key="1">
    <citation type="journal article" date="2015" name="Nature">
        <title>Complex archaea that bridge the gap between prokaryotes and eukaryotes.</title>
        <authorList>
            <person name="Spang A."/>
            <person name="Saw J.H."/>
            <person name="Jorgensen S.L."/>
            <person name="Zaremba-Niedzwiedzka K."/>
            <person name="Martijn J."/>
            <person name="Lind A.E."/>
            <person name="van Eijk R."/>
            <person name="Schleper C."/>
            <person name="Guy L."/>
            <person name="Ettema T.J."/>
        </authorList>
    </citation>
    <scope>NUCLEOTIDE SEQUENCE</scope>
</reference>
<dbReference type="EMBL" id="LAZR01067833">
    <property type="protein sequence ID" value="KKK50806.1"/>
    <property type="molecule type" value="Genomic_DNA"/>
</dbReference>
<gene>
    <name evidence="1" type="ORF">LCGC14_3121330</name>
</gene>
<dbReference type="AlphaFoldDB" id="A0A0F8YS05"/>